<protein>
    <submittedName>
        <fullName evidence="2">Uncharacterized protein</fullName>
    </submittedName>
</protein>
<evidence type="ECO:0000313" key="2">
    <source>
        <dbReference type="EMBL" id="MDR6781433.1"/>
    </source>
</evidence>
<dbReference type="RefSeq" id="WP_175405264.1">
    <property type="nucleotide sequence ID" value="NZ_JAVDUG010000019.1"/>
</dbReference>
<proteinExistence type="predicted"/>
<gene>
    <name evidence="2" type="ORF">J2W98_005753</name>
</gene>
<evidence type="ECO:0000256" key="1">
    <source>
        <dbReference type="SAM" id="MobiDB-lite"/>
    </source>
</evidence>
<name>A0ABU1QP58_9BACL</name>
<feature type="compositionally biased region" description="Polar residues" evidence="1">
    <location>
        <begin position="1"/>
        <end position="11"/>
    </location>
</feature>
<evidence type="ECO:0000313" key="3">
    <source>
        <dbReference type="Proteomes" id="UP001266807"/>
    </source>
</evidence>
<feature type="region of interest" description="Disordered" evidence="1">
    <location>
        <begin position="1"/>
        <end position="26"/>
    </location>
</feature>
<reference evidence="2 3" key="1">
    <citation type="submission" date="2023-07" db="EMBL/GenBank/DDBJ databases">
        <title>Sorghum-associated microbial communities from plants grown in Nebraska, USA.</title>
        <authorList>
            <person name="Schachtman D."/>
        </authorList>
    </citation>
    <scope>NUCLEOTIDE SEQUENCE [LARGE SCALE GENOMIC DNA]</scope>
    <source>
        <strain evidence="2 3">BE143</strain>
    </source>
</reference>
<comment type="caution">
    <text evidence="2">The sequence shown here is derived from an EMBL/GenBank/DDBJ whole genome shotgun (WGS) entry which is preliminary data.</text>
</comment>
<keyword evidence="3" id="KW-1185">Reference proteome</keyword>
<accession>A0ABU1QP58</accession>
<dbReference type="Proteomes" id="UP001266807">
    <property type="component" value="Unassembled WGS sequence"/>
</dbReference>
<organism evidence="2 3">
    <name type="scientific">Paenibacillus peoriae</name>
    <dbReference type="NCBI Taxonomy" id="59893"/>
    <lineage>
        <taxon>Bacteria</taxon>
        <taxon>Bacillati</taxon>
        <taxon>Bacillota</taxon>
        <taxon>Bacilli</taxon>
        <taxon>Bacillales</taxon>
        <taxon>Paenibacillaceae</taxon>
        <taxon>Paenibacillus</taxon>
    </lineage>
</organism>
<dbReference type="EMBL" id="JAVDUG010000019">
    <property type="protein sequence ID" value="MDR6781433.1"/>
    <property type="molecule type" value="Genomic_DNA"/>
</dbReference>
<sequence length="49" mass="5615">MKYSNKDQAANVQHCPEDQIQPASNEQVMPIAQKGIDKYRRTLDKLAKN</sequence>